<feature type="transmembrane region" description="Helical" evidence="2">
    <location>
        <begin position="42"/>
        <end position="63"/>
    </location>
</feature>
<dbReference type="InterPro" id="IPR011042">
    <property type="entry name" value="6-blade_b-propeller_TolB-like"/>
</dbReference>
<feature type="region of interest" description="Disordered" evidence="1">
    <location>
        <begin position="61"/>
        <end position="157"/>
    </location>
</feature>
<reference evidence="4 5" key="1">
    <citation type="submission" date="2024-10" db="EMBL/GenBank/DDBJ databases">
        <title>Updated reference genomes for cyclostephanoid diatoms.</title>
        <authorList>
            <person name="Roberts W.R."/>
            <person name="Alverson A.J."/>
        </authorList>
    </citation>
    <scope>NUCLEOTIDE SEQUENCE [LARGE SCALE GENOMIC DNA]</scope>
    <source>
        <strain evidence="4 5">AJA276-08</strain>
    </source>
</reference>
<feature type="compositionally biased region" description="Polar residues" evidence="1">
    <location>
        <begin position="1"/>
        <end position="10"/>
    </location>
</feature>
<organism evidence="4 5">
    <name type="scientific">Stephanodiscus triporus</name>
    <dbReference type="NCBI Taxonomy" id="2934178"/>
    <lineage>
        <taxon>Eukaryota</taxon>
        <taxon>Sar</taxon>
        <taxon>Stramenopiles</taxon>
        <taxon>Ochrophyta</taxon>
        <taxon>Bacillariophyta</taxon>
        <taxon>Coscinodiscophyceae</taxon>
        <taxon>Thalassiosirophycidae</taxon>
        <taxon>Stephanodiscales</taxon>
        <taxon>Stephanodiscaceae</taxon>
        <taxon>Stephanodiscus</taxon>
    </lineage>
</organism>
<sequence>MNYLHQNVNSEAVPPLPEEGECAAIDEEPTPRRSFFGGRKKAVLASVFVSSTIAVAAAIASSAKRPTRSSRETGLERSSSAAINTVDATRPSSGQRASTPATTTSKPTSRKPATKPGTRGPTRVPTRRKPMREPTRKPARKPTTASAAASSSSSAAAAVPTQACNLSDESRAWLQPDFCARVYTSELSTPRGLHIGDGDEILLVERGKSRVVRLDDGGTKVVPVASAPGLSHGIELSGGYLYASTPTTVYRWRYRTGQTALGTAQAAQRVIVGMDRYASGELGAPDGHSTRTLAFDDVGTWLYVSIGSEGNVDADSHRARIRRFNIATWDAARPLEFNAGEVFADGLRNEVGLAFDSFGDLWGVENSADNLYRDDLGGDVHNENPAEELNRFREAKRGQHWGYPYCWSEYCLPVARGGSGKKGAGTVWAWPSFMNATLTDAWCRTKTNKSVMSMPSHSAPLGITFFSWKDMTQGEGCSGGFPQSMDKYAFIAFHGSWNRDPPTGYKVVFVPFNSIGNPTAQPIDLFRHDGTTAAWPVPIRPVDVQFDRCGRLLVTEDGTGSVIKITYRGAFDDIYKPINTGVADGSSCLA</sequence>
<accession>A0ABD3NN92</accession>
<gene>
    <name evidence="4" type="ORF">ACHAW5_004682</name>
</gene>
<dbReference type="Gene3D" id="2.120.10.30">
    <property type="entry name" value="TolB, C-terminal domain"/>
    <property type="match status" value="1"/>
</dbReference>
<evidence type="ECO:0000313" key="4">
    <source>
        <dbReference type="EMBL" id="KAL3777302.1"/>
    </source>
</evidence>
<feature type="compositionally biased region" description="Polar residues" evidence="1">
    <location>
        <begin position="76"/>
        <end position="95"/>
    </location>
</feature>
<dbReference type="SUPFAM" id="SSF50952">
    <property type="entry name" value="Soluble quinoprotein glucose dehydrogenase"/>
    <property type="match status" value="1"/>
</dbReference>
<evidence type="ECO:0000259" key="3">
    <source>
        <dbReference type="Pfam" id="PF22807"/>
    </source>
</evidence>
<feature type="compositionally biased region" description="Low complexity" evidence="1">
    <location>
        <begin position="114"/>
        <end position="124"/>
    </location>
</feature>
<evidence type="ECO:0000256" key="1">
    <source>
        <dbReference type="SAM" id="MobiDB-lite"/>
    </source>
</evidence>
<keyword evidence="5" id="KW-1185">Reference proteome</keyword>
<keyword evidence="2" id="KW-0812">Transmembrane</keyword>
<dbReference type="Pfam" id="PF22807">
    <property type="entry name" value="TrAA12"/>
    <property type="match status" value="1"/>
</dbReference>
<dbReference type="Proteomes" id="UP001530315">
    <property type="component" value="Unassembled WGS sequence"/>
</dbReference>
<dbReference type="InterPro" id="IPR054539">
    <property type="entry name" value="Beta-prop_PDH"/>
</dbReference>
<dbReference type="InterPro" id="IPR011041">
    <property type="entry name" value="Quinoprot_gluc/sorb_DH_b-prop"/>
</dbReference>
<dbReference type="EMBL" id="JALLAZ020001299">
    <property type="protein sequence ID" value="KAL3777302.1"/>
    <property type="molecule type" value="Genomic_DNA"/>
</dbReference>
<keyword evidence="2" id="KW-1133">Transmembrane helix</keyword>
<feature type="region of interest" description="Disordered" evidence="1">
    <location>
        <begin position="1"/>
        <end position="20"/>
    </location>
</feature>
<feature type="compositionally biased region" description="Low complexity" evidence="1">
    <location>
        <begin position="96"/>
        <end position="107"/>
    </location>
</feature>
<dbReference type="PANTHER" id="PTHR19328:SF53">
    <property type="entry name" value="MEMBRANE PROTEIN"/>
    <property type="match status" value="1"/>
</dbReference>
<name>A0ABD3NN92_9STRA</name>
<dbReference type="AlphaFoldDB" id="A0ABD3NN92"/>
<evidence type="ECO:0000313" key="5">
    <source>
        <dbReference type="Proteomes" id="UP001530315"/>
    </source>
</evidence>
<protein>
    <recommendedName>
        <fullName evidence="3">Pyrroloquinoline quinone-dependent pyranose dehydrogenase beta-propeller domain-containing protein</fullName>
    </recommendedName>
</protein>
<feature type="compositionally biased region" description="Low complexity" evidence="1">
    <location>
        <begin position="145"/>
        <end position="157"/>
    </location>
</feature>
<dbReference type="PANTHER" id="PTHR19328">
    <property type="entry name" value="HEDGEHOG-INTERACTING PROTEIN"/>
    <property type="match status" value="1"/>
</dbReference>
<keyword evidence="2" id="KW-0472">Membrane</keyword>
<feature type="domain" description="Pyrroloquinoline quinone-dependent pyranose dehydrogenase beta-propeller" evidence="3">
    <location>
        <begin position="175"/>
        <end position="566"/>
    </location>
</feature>
<proteinExistence type="predicted"/>
<comment type="caution">
    <text evidence="4">The sequence shown here is derived from an EMBL/GenBank/DDBJ whole genome shotgun (WGS) entry which is preliminary data.</text>
</comment>
<evidence type="ECO:0000256" key="2">
    <source>
        <dbReference type="SAM" id="Phobius"/>
    </source>
</evidence>